<feature type="region of interest" description="Disordered" evidence="1">
    <location>
        <begin position="213"/>
        <end position="293"/>
    </location>
</feature>
<name>A0A7G2CD20_9TRYP</name>
<feature type="compositionally biased region" description="Basic residues" evidence="1">
    <location>
        <begin position="255"/>
        <end position="269"/>
    </location>
</feature>
<accession>A0A7G2CD20</accession>
<evidence type="ECO:0000313" key="2">
    <source>
        <dbReference type="EMBL" id="CAD2217720.1"/>
    </source>
</evidence>
<keyword evidence="3" id="KW-1185">Reference proteome</keyword>
<feature type="compositionally biased region" description="Basic and acidic residues" evidence="1">
    <location>
        <begin position="104"/>
        <end position="122"/>
    </location>
</feature>
<evidence type="ECO:0000256" key="1">
    <source>
        <dbReference type="SAM" id="MobiDB-lite"/>
    </source>
</evidence>
<evidence type="ECO:0000313" key="3">
    <source>
        <dbReference type="Proteomes" id="UP000515908"/>
    </source>
</evidence>
<feature type="compositionally biased region" description="Basic and acidic residues" evidence="1">
    <location>
        <begin position="216"/>
        <end position="230"/>
    </location>
</feature>
<feature type="region of interest" description="Disordered" evidence="1">
    <location>
        <begin position="311"/>
        <end position="384"/>
    </location>
</feature>
<feature type="compositionally biased region" description="Pro residues" evidence="1">
    <location>
        <begin position="23"/>
        <end position="33"/>
    </location>
</feature>
<feature type="compositionally biased region" description="Basic and acidic residues" evidence="1">
    <location>
        <begin position="78"/>
        <end position="96"/>
    </location>
</feature>
<gene>
    <name evidence="2" type="ORF">ADEAN_000520000</name>
</gene>
<feature type="compositionally biased region" description="Polar residues" evidence="1">
    <location>
        <begin position="165"/>
        <end position="175"/>
    </location>
</feature>
<feature type="region of interest" description="Disordered" evidence="1">
    <location>
        <begin position="146"/>
        <end position="181"/>
    </location>
</feature>
<reference evidence="2 3" key="1">
    <citation type="submission" date="2020-08" db="EMBL/GenBank/DDBJ databases">
        <authorList>
            <person name="Newling K."/>
            <person name="Davey J."/>
            <person name="Forrester S."/>
        </authorList>
    </citation>
    <scope>NUCLEOTIDE SEQUENCE [LARGE SCALE GENOMIC DNA]</scope>
    <source>
        <strain evidence="3">Crithidia deanei Carvalho (ATCC PRA-265)</strain>
    </source>
</reference>
<feature type="compositionally biased region" description="Low complexity" evidence="1">
    <location>
        <begin position="284"/>
        <end position="293"/>
    </location>
</feature>
<feature type="compositionally biased region" description="Basic and acidic residues" evidence="1">
    <location>
        <begin position="270"/>
        <end position="280"/>
    </location>
</feature>
<proteinExistence type="predicted"/>
<sequence length="384" mass="42538">MQPITNNNNNSRLSMIRGGQRDPSPPSQPPLLTPPRSKTKEDKEEKQEEEEHSTNRDSNRMNDSFVEEGRKTTATKIELSEHYDPRGDYTVREVIEKASPSPIRQDEGTSVADDHTNNHQEEVPPTVCSRLHSAVEMPHSVGTVLLPSAPAPSMTPLTPCEDSFRNSSHANSTLPSPRASAKLYQVRYQIRKEEEEKKEETVNVSSLLAKYIHPTQAEDTKPNTNDKENGALHSNKVTGVPRPLANNDKETPPVHAHRHRHHSSRRHRKSSTDHKPRSTEEDTPALVSPPVEEAEVVSLTPLRDITALLPRPVNTPLDSKTPNRADAVLPAGGSPPPRLSRRARYTSADKRRSRNNSANPPTLPQRRGPGSSSPASHGDTPVRS</sequence>
<dbReference type="EMBL" id="LR877153">
    <property type="protein sequence ID" value="CAD2217720.1"/>
    <property type="molecule type" value="Genomic_DNA"/>
</dbReference>
<dbReference type="Proteomes" id="UP000515908">
    <property type="component" value="Chromosome 09"/>
</dbReference>
<dbReference type="VEuPathDB" id="TriTrypDB:ADEAN_000520000"/>
<dbReference type="AlphaFoldDB" id="A0A7G2CD20"/>
<feature type="region of interest" description="Disordered" evidence="1">
    <location>
        <begin position="1"/>
        <end position="124"/>
    </location>
</feature>
<organism evidence="2 3">
    <name type="scientific">Angomonas deanei</name>
    <dbReference type="NCBI Taxonomy" id="59799"/>
    <lineage>
        <taxon>Eukaryota</taxon>
        <taxon>Discoba</taxon>
        <taxon>Euglenozoa</taxon>
        <taxon>Kinetoplastea</taxon>
        <taxon>Metakinetoplastina</taxon>
        <taxon>Trypanosomatida</taxon>
        <taxon>Trypanosomatidae</taxon>
        <taxon>Strigomonadinae</taxon>
        <taxon>Angomonas</taxon>
    </lineage>
</organism>
<protein>
    <submittedName>
        <fullName evidence="2">Uncharacterized protein</fullName>
    </submittedName>
</protein>
<feature type="compositionally biased region" description="Polar residues" evidence="1">
    <location>
        <begin position="1"/>
        <end position="13"/>
    </location>
</feature>